<dbReference type="SMART" id="SM00075">
    <property type="entry name" value="HYDRO"/>
    <property type="match status" value="1"/>
</dbReference>
<proteinExistence type="inferred from homology"/>
<comment type="caution">
    <text evidence="7">The sequence shown here is derived from an EMBL/GenBank/DDBJ whole genome shotgun (WGS) entry which is preliminary data.</text>
</comment>
<feature type="signal peptide" evidence="6">
    <location>
        <begin position="1"/>
        <end position="21"/>
    </location>
</feature>
<keyword evidence="3 6" id="KW-0134">Cell wall</keyword>
<dbReference type="EMBL" id="SGPJ01000362">
    <property type="protein sequence ID" value="THG95071.1"/>
    <property type="molecule type" value="Genomic_DNA"/>
</dbReference>
<evidence type="ECO:0000313" key="8">
    <source>
        <dbReference type="Proteomes" id="UP000309038"/>
    </source>
</evidence>
<comment type="similarity">
    <text evidence="2 6">Belongs to the fungal hydrophobin family.</text>
</comment>
<evidence type="ECO:0000256" key="4">
    <source>
        <dbReference type="ARBA" id="ARBA00022525"/>
    </source>
</evidence>
<dbReference type="InterPro" id="IPR001338">
    <property type="entry name" value="Class_I_Hydrophobin"/>
</dbReference>
<name>A0A4S4KAS4_9APHY</name>
<gene>
    <name evidence="7" type="ORF">EW026_g6517</name>
</gene>
<dbReference type="AlphaFoldDB" id="A0A4S4KAS4"/>
<keyword evidence="6" id="KW-0732">Signal</keyword>
<keyword evidence="5 6" id="KW-1015">Disulfide bond</keyword>
<evidence type="ECO:0000313" key="7">
    <source>
        <dbReference type="EMBL" id="THG95071.1"/>
    </source>
</evidence>
<keyword evidence="8" id="KW-1185">Reference proteome</keyword>
<evidence type="ECO:0000256" key="2">
    <source>
        <dbReference type="ARBA" id="ARBA00010446"/>
    </source>
</evidence>
<dbReference type="Proteomes" id="UP000309038">
    <property type="component" value="Unassembled WGS sequence"/>
</dbReference>
<evidence type="ECO:0000256" key="6">
    <source>
        <dbReference type="RuleBase" id="RU365009"/>
    </source>
</evidence>
<dbReference type="CDD" id="cd23507">
    <property type="entry name" value="hydrophobin_I"/>
    <property type="match status" value="1"/>
</dbReference>
<evidence type="ECO:0000256" key="1">
    <source>
        <dbReference type="ARBA" id="ARBA00004191"/>
    </source>
</evidence>
<sequence length="110" mass="10654">MFSPLAAYIALVLPVLAVATAVNVARQDSCDTGPIQCCQSTETAGSTAGAALLASVGAAVEDPSVLLGVDCSPISVVGVGSGSACDASPVCCQNNAVDSLVSIGCVPVTL</sequence>
<evidence type="ECO:0000256" key="5">
    <source>
        <dbReference type="ARBA" id="ARBA00023157"/>
    </source>
</evidence>
<organism evidence="7 8">
    <name type="scientific">Hermanssonia centrifuga</name>
    <dbReference type="NCBI Taxonomy" id="98765"/>
    <lineage>
        <taxon>Eukaryota</taxon>
        <taxon>Fungi</taxon>
        <taxon>Dikarya</taxon>
        <taxon>Basidiomycota</taxon>
        <taxon>Agaricomycotina</taxon>
        <taxon>Agaricomycetes</taxon>
        <taxon>Polyporales</taxon>
        <taxon>Meruliaceae</taxon>
        <taxon>Hermanssonia</taxon>
    </lineage>
</organism>
<evidence type="ECO:0000256" key="3">
    <source>
        <dbReference type="ARBA" id="ARBA00022512"/>
    </source>
</evidence>
<comment type="subcellular location">
    <subcellularLocation>
        <location evidence="1 6">Secreted</location>
        <location evidence="1 6">Cell wall</location>
    </subcellularLocation>
</comment>
<protein>
    <recommendedName>
        <fullName evidence="6">Hydrophobin</fullName>
    </recommendedName>
</protein>
<dbReference type="GO" id="GO:0009277">
    <property type="term" value="C:fungal-type cell wall"/>
    <property type="evidence" value="ECO:0007669"/>
    <property type="project" value="InterPro"/>
</dbReference>
<accession>A0A4S4KAS4</accession>
<reference evidence="7 8" key="1">
    <citation type="submission" date="2019-02" db="EMBL/GenBank/DDBJ databases">
        <title>Genome sequencing of the rare red list fungi Phlebia centrifuga.</title>
        <authorList>
            <person name="Buettner E."/>
            <person name="Kellner H."/>
        </authorList>
    </citation>
    <scope>NUCLEOTIDE SEQUENCE [LARGE SCALE GENOMIC DNA]</scope>
    <source>
        <strain evidence="7 8">DSM 108282</strain>
    </source>
</reference>
<keyword evidence="4 6" id="KW-0964">Secreted</keyword>
<feature type="chain" id="PRO_5021037224" description="Hydrophobin" evidence="6">
    <location>
        <begin position="22"/>
        <end position="110"/>
    </location>
</feature>
<dbReference type="GO" id="GO:0005199">
    <property type="term" value="F:structural constituent of cell wall"/>
    <property type="evidence" value="ECO:0007669"/>
    <property type="project" value="InterPro"/>
</dbReference>
<dbReference type="Pfam" id="PF01185">
    <property type="entry name" value="Hydrophobin"/>
    <property type="match status" value="1"/>
</dbReference>